<accession>A0A8S5U0K7</accession>
<name>A0A8S5U0K7_9CAUD</name>
<sequence length="90" mass="10284">MSASYIVEDVSNCSAYWDKDIDFLLTNPRTGNTRSFEVKNDCRIAETGNLYLELTNVHSKGGLGWYRFTQADFLAYCDNSSHTIYIIPMD</sequence>
<organism evidence="1">
    <name type="scientific">Siphoviridae sp. ctNEy24</name>
    <dbReference type="NCBI Taxonomy" id="2825466"/>
    <lineage>
        <taxon>Viruses</taxon>
        <taxon>Duplodnaviria</taxon>
        <taxon>Heunggongvirae</taxon>
        <taxon>Uroviricota</taxon>
        <taxon>Caudoviricetes</taxon>
    </lineage>
</organism>
<evidence type="ECO:0000313" key="1">
    <source>
        <dbReference type="EMBL" id="DAF88000.1"/>
    </source>
</evidence>
<reference evidence="1" key="1">
    <citation type="journal article" date="2021" name="Proc. Natl. Acad. Sci. U.S.A.">
        <title>A Catalog of Tens of Thousands of Viruses from Human Metagenomes Reveals Hidden Associations with Chronic Diseases.</title>
        <authorList>
            <person name="Tisza M.J."/>
            <person name="Buck C.B."/>
        </authorList>
    </citation>
    <scope>NUCLEOTIDE SEQUENCE</scope>
    <source>
        <strain evidence="1">CtNEy24</strain>
    </source>
</reference>
<proteinExistence type="predicted"/>
<protein>
    <submittedName>
        <fullName evidence="1">Putative endonuclease</fullName>
    </submittedName>
</protein>
<dbReference type="GO" id="GO:0004519">
    <property type="term" value="F:endonuclease activity"/>
    <property type="evidence" value="ECO:0007669"/>
    <property type="project" value="UniProtKB-KW"/>
</dbReference>
<keyword evidence="1" id="KW-0540">Nuclease</keyword>
<keyword evidence="1" id="KW-0378">Hydrolase</keyword>
<dbReference type="EMBL" id="BK015974">
    <property type="protein sequence ID" value="DAF88000.1"/>
    <property type="molecule type" value="Genomic_DNA"/>
</dbReference>
<keyword evidence="1" id="KW-0255">Endonuclease</keyword>